<proteinExistence type="predicted"/>
<protein>
    <recommendedName>
        <fullName evidence="4">Secreted protein</fullName>
    </recommendedName>
</protein>
<evidence type="ECO:0000313" key="3">
    <source>
        <dbReference type="Proteomes" id="UP000324222"/>
    </source>
</evidence>
<dbReference type="AlphaFoldDB" id="A0A5B7EK65"/>
<comment type="caution">
    <text evidence="2">The sequence shown here is derived from an EMBL/GenBank/DDBJ whole genome shotgun (WGS) entry which is preliminary data.</text>
</comment>
<reference evidence="2 3" key="1">
    <citation type="submission" date="2019-05" db="EMBL/GenBank/DDBJ databases">
        <title>Another draft genome of Portunus trituberculatus and its Hox gene families provides insights of decapod evolution.</title>
        <authorList>
            <person name="Jeong J.-H."/>
            <person name="Song I."/>
            <person name="Kim S."/>
            <person name="Choi T."/>
            <person name="Kim D."/>
            <person name="Ryu S."/>
            <person name="Kim W."/>
        </authorList>
    </citation>
    <scope>NUCLEOTIDE SEQUENCE [LARGE SCALE GENOMIC DNA]</scope>
    <source>
        <tissue evidence="2">Muscle</tissue>
    </source>
</reference>
<dbReference type="Proteomes" id="UP000324222">
    <property type="component" value="Unassembled WGS sequence"/>
</dbReference>
<sequence>MAARSSEISLSFSLIKLWVSSCTASNSCWRPRRRLPCPNCRARQRCPCSKAMNSALRCCSSFSTATHFSRDVKECCVCSSSATCCYATFHIL</sequence>
<gene>
    <name evidence="2" type="ORF">E2C01_026881</name>
</gene>
<name>A0A5B7EK65_PORTR</name>
<organism evidence="2 3">
    <name type="scientific">Portunus trituberculatus</name>
    <name type="common">Swimming crab</name>
    <name type="synonym">Neptunus trituberculatus</name>
    <dbReference type="NCBI Taxonomy" id="210409"/>
    <lineage>
        <taxon>Eukaryota</taxon>
        <taxon>Metazoa</taxon>
        <taxon>Ecdysozoa</taxon>
        <taxon>Arthropoda</taxon>
        <taxon>Crustacea</taxon>
        <taxon>Multicrustacea</taxon>
        <taxon>Malacostraca</taxon>
        <taxon>Eumalacostraca</taxon>
        <taxon>Eucarida</taxon>
        <taxon>Decapoda</taxon>
        <taxon>Pleocyemata</taxon>
        <taxon>Brachyura</taxon>
        <taxon>Eubrachyura</taxon>
        <taxon>Portunoidea</taxon>
        <taxon>Portunidae</taxon>
        <taxon>Portuninae</taxon>
        <taxon>Portunus</taxon>
    </lineage>
</organism>
<keyword evidence="1" id="KW-0732">Signal</keyword>
<evidence type="ECO:0000313" key="2">
    <source>
        <dbReference type="EMBL" id="MPC33529.1"/>
    </source>
</evidence>
<accession>A0A5B7EK65</accession>
<dbReference type="EMBL" id="VSRR010002853">
    <property type="protein sequence ID" value="MPC33529.1"/>
    <property type="molecule type" value="Genomic_DNA"/>
</dbReference>
<keyword evidence="3" id="KW-1185">Reference proteome</keyword>
<feature type="chain" id="PRO_5023009464" description="Secreted protein" evidence="1">
    <location>
        <begin position="25"/>
        <end position="92"/>
    </location>
</feature>
<evidence type="ECO:0008006" key="4">
    <source>
        <dbReference type="Google" id="ProtNLM"/>
    </source>
</evidence>
<feature type="signal peptide" evidence="1">
    <location>
        <begin position="1"/>
        <end position="24"/>
    </location>
</feature>
<evidence type="ECO:0000256" key="1">
    <source>
        <dbReference type="SAM" id="SignalP"/>
    </source>
</evidence>